<evidence type="ECO:0000313" key="4">
    <source>
        <dbReference type="Proteomes" id="UP001210925"/>
    </source>
</evidence>
<feature type="domain" description="FMP27/BLTP2/Hobbit GFWDK motif-containing RBG unit" evidence="1">
    <location>
        <begin position="868"/>
        <end position="1007"/>
    </location>
</feature>
<name>A0AAD5Y206_9FUNG</name>
<evidence type="ECO:0000313" key="3">
    <source>
        <dbReference type="EMBL" id="KAJ3255143.1"/>
    </source>
</evidence>
<organism evidence="3 4">
    <name type="scientific">Boothiomyces macroporosus</name>
    <dbReference type="NCBI Taxonomy" id="261099"/>
    <lineage>
        <taxon>Eukaryota</taxon>
        <taxon>Fungi</taxon>
        <taxon>Fungi incertae sedis</taxon>
        <taxon>Chytridiomycota</taxon>
        <taxon>Chytridiomycota incertae sedis</taxon>
        <taxon>Chytridiomycetes</taxon>
        <taxon>Rhizophydiales</taxon>
        <taxon>Terramycetaceae</taxon>
        <taxon>Boothiomyces</taxon>
    </lineage>
</organism>
<proteinExistence type="predicted"/>
<reference evidence="3" key="1">
    <citation type="submission" date="2020-05" db="EMBL/GenBank/DDBJ databases">
        <title>Phylogenomic resolution of chytrid fungi.</title>
        <authorList>
            <person name="Stajich J.E."/>
            <person name="Amses K."/>
            <person name="Simmons R."/>
            <person name="Seto K."/>
            <person name="Myers J."/>
            <person name="Bonds A."/>
            <person name="Quandt C.A."/>
            <person name="Barry K."/>
            <person name="Liu P."/>
            <person name="Grigoriev I."/>
            <person name="Longcore J.E."/>
            <person name="James T.Y."/>
        </authorList>
    </citation>
    <scope>NUCLEOTIDE SEQUENCE</scope>
    <source>
        <strain evidence="3">PLAUS21</strain>
    </source>
</reference>
<keyword evidence="4" id="KW-1185">Reference proteome</keyword>
<dbReference type="SMART" id="SM01214">
    <property type="entry name" value="Fmp27_GFWDK"/>
    <property type="match status" value="1"/>
</dbReference>
<evidence type="ECO:0000259" key="1">
    <source>
        <dbReference type="SMART" id="SM01214"/>
    </source>
</evidence>
<protein>
    <submittedName>
        <fullName evidence="3">Uncharacterized protein</fullName>
    </submittedName>
</protein>
<evidence type="ECO:0000259" key="2">
    <source>
        <dbReference type="SMART" id="SM01216"/>
    </source>
</evidence>
<comment type="caution">
    <text evidence="3">The sequence shown here is derived from an EMBL/GenBank/DDBJ whole genome shotgun (WGS) entry which is preliminary data.</text>
</comment>
<dbReference type="InterPro" id="IPR019449">
    <property type="entry name" value="FMP27_WPPW_RBG"/>
</dbReference>
<dbReference type="Pfam" id="PF10344">
    <property type="entry name" value="Hobbit"/>
    <property type="match status" value="2"/>
</dbReference>
<feature type="domain" description="FMP27 WPPW motif-containing RBG unit" evidence="2">
    <location>
        <begin position="1210"/>
        <end position="1649"/>
    </location>
</feature>
<dbReference type="Proteomes" id="UP001210925">
    <property type="component" value="Unassembled WGS sequence"/>
</dbReference>
<dbReference type="SMART" id="SM01216">
    <property type="entry name" value="Fmp27_WPPW"/>
    <property type="match status" value="1"/>
</dbReference>
<sequence>MWNLILTLFVILLSWYLFSLQKIIRIESVGFLSLCNITITLKQVIKIKKLTVYPGKKFVFHLNGTRVYIEKEESEKDVIKDTKRIVNQINQLCRIPLFIFSFFRIELNDLLVYFVDDFEYCLQVDEIILDTRVETIQCLSSITSQESVSSQATLHSPIKESIQKKKTIGYIQVGSSKVQVGKINICEFDSLDIQFKQFDITVVLNDFNLYASQLKDLQKHKPKESLITKIETILLQLSLVQLEADIQFYFNSIRTAVFIDDMMLMTDCDLFMSQSKQSLELSNTSVDKDVEIASIENLKITSCISIMQKKDFVNSSFELMIECKIICNNGFFILQQSEKKEKEDLPVVYLLDLIKLKLDFELNNFTLLVPLVTTDVYFETDEIVDDEHLKLNIINTSLSIKPISIPKRASQIGPAKFMDGILECRGISMEINKPVLIVDMLRISTIVKTDLSFDYSILIPKVMLDATEVADYKPQFSTDDSEKEKTIQLNGSINFDIDNIQVETRNKQDEKMNLLGQVKKLNGYVLLPESTIKLEVHAPVLRAIHGKYSYDIIKTSCISVSQNCLGAPFIVHTKDIHLDISITKIYIGLLSVLQFVKPGQDSNPQRFEIKVPHFIFNLELPDKVFLLFSFKNNRLTNNKKDWNITFDELNISAEKNEKVQLANMIENQIDFIEENMISLHKTVKLLLVTHLNASMTKFEKGNSTYDMANCPNVFLKTSSLQVLFEDDYFESKLSRNYQLAFDENISRLKREKEFIKYAKTRLKYKEHTNYIPFELFDKTTKKAYDLLQEYDSKSYIDVINSHPTKLPPLMEANFYSLTIKVSLAKVKGYLEELIHQIDITTPSTLVYSDLLPLDLKVLFCGCEVRLRDYSNPILYLPQSTSFWETNGLLIVADPVSPKESEKILDIPLDYGDVIKIKRNVNPTKLYTQSETVVNTSVIQVCLGAAFEPCVANLITIIDNFTLPSEDPSEPVGWWDKIRMILHGSNTIKVNSGDFNMRILGSMSPYFDPKKHFGVEGIEWSMSKTVTITFGGETEKTQIIFECGEFKLNIPKKNTVCLGKLFGGVRIGFTIDYLTILNGKIVEPTKNHYQVELQTKNGKIKDSFEGFRSSNIKVILEIQSPRKFYSDLPFSQNCLFLNTETLHGIEKIFQVYQSLITNLPVKRGNLFNGDNLLLNKPKLGRVISFVHLKTIFQPLMLSYILECEDSNDFVGLRLQADQMITDYQFRQYDVKLERTSLDRKNVTKWIREHSSLSFIEIEGRVLSYCSDDSDLYIPNHYETPTEKMNDLFNWIFTEDTQFKNLDLLEMTTCIWAPRVDYMGIETSKQTYETEKESTKTIYEIQYQLFNQRLNELNSLIWEHEQEKRLSESRGAVFFDDTNESTAKFTDMLSLLLAKKKVIMDNMERCKFKIFGYTDKSEIDVSQAFDSKYIVHNLRLLWNIPIRNIIFRLVEMHSKNSALEYCMSNAAAQVAAELVETLNKEQTMKTRRESILKVNNSFDPEKVLKMLLRDLETGNNIVYCETDTAPVIQEELASTTSLFPPNKSSVDLTHPIDHDVLVRFINPQINFEVLQDDSNSSVVLAAHRMQVKFLRLLDKLKNIDQEGQDNIIKFRNIWSLEETQLLVQESSRKEKPLFSIDTIEPYPVWVPIESLLDHKVVAPKFGRIINKAHLVFQTDKPNPLYIQRHKSELVAEEPITYHFTIPNLEMTSTSRQYLIFYDLFRNLLVYMDPARGERADRLKKTLLALEQADDIKYYQYALLALQEKVNDTEFVLKYGKNGKLLSESEFILTRQNLSDFRQDLYILMEALKNLQIIEKQRQSLNVAWQLLVKIDKYVWNLDLDNSQPLCRWTMNELSFVWINNEDQSSINTLEIDHMELENLTPSAYRHVISPYNPQQKDINFEKHKMIRVYWRENAPVAGIQVVDHFEINIHPLLIQVTYEFGKLFAQYIFPQKDRKTIELKREERRLSVRDTPVSTQIRQMQVRANENKSFIHIKVPGVQHCLSYKGSKEKNIEDLHMFTFNLPTLEYRNKTWTWMDFLQAIRKDALRAALANTGALVREKLFVKKDEPRSSVGERSIHSNDSLDSIKGETTLSKSIKGETTLSKSTKFIKKAITKTKEMTETGLDKFEQLVRDEKNEELSLINQKGKLFFGKHFNIAQEKH</sequence>
<dbReference type="PANTHER" id="PTHR15678">
    <property type="entry name" value="ANTIGEN MLAA-22-RELATED"/>
    <property type="match status" value="1"/>
</dbReference>
<gene>
    <name evidence="3" type="ORF">HK103_006606</name>
</gene>
<dbReference type="InterPro" id="IPR019441">
    <property type="entry name" value="FMP27/BLTP2/Hobbit_GFWDK_RBG"/>
</dbReference>
<accession>A0AAD5Y206</accession>
<dbReference type="InterPro" id="IPR045167">
    <property type="entry name" value="Hobbit"/>
</dbReference>
<dbReference type="EMBL" id="JADGKB010000071">
    <property type="protein sequence ID" value="KAJ3255143.1"/>
    <property type="molecule type" value="Genomic_DNA"/>
</dbReference>
<dbReference type="PANTHER" id="PTHR15678:SF6">
    <property type="entry name" value="BRIDGE-LIKE LIPID TRANSFER PROTEIN FAMILY MEMBER 2"/>
    <property type="match status" value="1"/>
</dbReference>